<gene>
    <name evidence="10" type="ORF">HJG60_018237</name>
</gene>
<dbReference type="GO" id="GO:0006508">
    <property type="term" value="P:proteolysis"/>
    <property type="evidence" value="ECO:0007669"/>
    <property type="project" value="UniProtKB-KW"/>
</dbReference>
<accession>A0A834AHL3</accession>
<dbReference type="AlphaFoldDB" id="A0A834AHL3"/>
<sequence>MDQPFTVNSLRKLAAMPDHTDVSLSPEERVRALSKLGCNISINEDITPRRYFRSGVEMERMASVYLEEGNLENAYVLYNKFITLFVEKLPSHRDYQQCAVPEKQDIMKACPGLAKRKAEFLKNWEHQRLIEAERKRIAQMRQQQLETEQFLFFEDQLKKQELARGQMRSQETPVPSEIDGSALSCFPTHQNNSMPSVCADQPNKSDVTNCTSHSPPVNRALKPAATLSAVQNLVVEGLRCVVLSRDLCHKFLQLAESNTVRGIETCGMLCGKLTHNEFTITHVIVPKQSAGPDYCDMENVEELFRVQDQHDLLTLGWIHTHPTQTAFLSSVDLHTHCSYQLMLPEAIAIVCSPKHKDTGIFRLTNAGMLEVSACKKKGFHPHTKEPKLFSICKHVLVKDMKITVLDLR</sequence>
<dbReference type="PROSITE" id="PS50249">
    <property type="entry name" value="MPN"/>
    <property type="match status" value="1"/>
</dbReference>
<evidence type="ECO:0000256" key="6">
    <source>
        <dbReference type="ARBA" id="ARBA00022801"/>
    </source>
</evidence>
<dbReference type="GO" id="GO:0016020">
    <property type="term" value="C:membrane"/>
    <property type="evidence" value="ECO:0007669"/>
    <property type="project" value="TreeGrafter"/>
</dbReference>
<dbReference type="PANTHER" id="PTHR12947">
    <property type="entry name" value="AMSH-LIKE PROTEASE"/>
    <property type="match status" value="1"/>
</dbReference>
<dbReference type="CDD" id="cd08066">
    <property type="entry name" value="MPN_AMSH_like"/>
    <property type="match status" value="1"/>
</dbReference>
<dbReference type="InterPro" id="IPR015063">
    <property type="entry name" value="USP8_dimer"/>
</dbReference>
<dbReference type="EMBL" id="JABVXQ010000005">
    <property type="protein sequence ID" value="KAF6111668.1"/>
    <property type="molecule type" value="Genomic_DNA"/>
</dbReference>
<dbReference type="Gene3D" id="1.20.58.80">
    <property type="entry name" value="Phosphotransferase system, lactose/cellobiose-type IIA subunit"/>
    <property type="match status" value="1"/>
</dbReference>
<dbReference type="InterPro" id="IPR037518">
    <property type="entry name" value="MPN"/>
</dbReference>
<comment type="cofactor">
    <cofactor evidence="1">
        <name>Zn(2+)</name>
        <dbReference type="ChEBI" id="CHEBI:29105"/>
    </cofactor>
</comment>
<dbReference type="SUPFAM" id="SSF102712">
    <property type="entry name" value="JAB1/MPN domain"/>
    <property type="match status" value="1"/>
</dbReference>
<dbReference type="InterPro" id="IPR000555">
    <property type="entry name" value="JAMM/MPN+_dom"/>
</dbReference>
<dbReference type="GO" id="GO:0046872">
    <property type="term" value="F:metal ion binding"/>
    <property type="evidence" value="ECO:0007669"/>
    <property type="project" value="UniProtKB-KW"/>
</dbReference>
<name>A0A834AHL3_9CHIR</name>
<evidence type="ECO:0000256" key="5">
    <source>
        <dbReference type="ARBA" id="ARBA00022786"/>
    </source>
</evidence>
<evidence type="ECO:0000256" key="7">
    <source>
        <dbReference type="ARBA" id="ARBA00022833"/>
    </source>
</evidence>
<evidence type="ECO:0000256" key="8">
    <source>
        <dbReference type="ARBA" id="ARBA00023049"/>
    </source>
</evidence>
<keyword evidence="4" id="KW-0479">Metal-binding</keyword>
<keyword evidence="5" id="KW-0833">Ubl conjugation pathway</keyword>
<evidence type="ECO:0000256" key="2">
    <source>
        <dbReference type="ARBA" id="ARBA00010981"/>
    </source>
</evidence>
<dbReference type="GO" id="GO:0070536">
    <property type="term" value="P:protein K63-linked deubiquitination"/>
    <property type="evidence" value="ECO:0007669"/>
    <property type="project" value="InterPro"/>
</dbReference>
<evidence type="ECO:0000256" key="4">
    <source>
        <dbReference type="ARBA" id="ARBA00022723"/>
    </source>
</evidence>
<dbReference type="InterPro" id="IPR044098">
    <property type="entry name" value="STAMBP/STALP-like_MPN"/>
</dbReference>
<evidence type="ECO:0000256" key="3">
    <source>
        <dbReference type="ARBA" id="ARBA00022670"/>
    </source>
</evidence>
<evidence type="ECO:0000256" key="1">
    <source>
        <dbReference type="ARBA" id="ARBA00001947"/>
    </source>
</evidence>
<reference evidence="10 11" key="1">
    <citation type="journal article" date="2020" name="Nature">
        <title>Six reference-quality genomes reveal evolution of bat adaptations.</title>
        <authorList>
            <person name="Jebb D."/>
            <person name="Huang Z."/>
            <person name="Pippel M."/>
            <person name="Hughes G.M."/>
            <person name="Lavrichenko K."/>
            <person name="Devanna P."/>
            <person name="Winkler S."/>
            <person name="Jermiin L.S."/>
            <person name="Skirmuntt E.C."/>
            <person name="Katzourakis A."/>
            <person name="Burkitt-Gray L."/>
            <person name="Ray D.A."/>
            <person name="Sullivan K.A.M."/>
            <person name="Roscito J.G."/>
            <person name="Kirilenko B.M."/>
            <person name="Davalos L.M."/>
            <person name="Corthals A.P."/>
            <person name="Power M.L."/>
            <person name="Jones G."/>
            <person name="Ransome R.D."/>
            <person name="Dechmann D.K.N."/>
            <person name="Locatelli A.G."/>
            <person name="Puechmaille S.J."/>
            <person name="Fedrigo O."/>
            <person name="Jarvis E.D."/>
            <person name="Hiller M."/>
            <person name="Vernes S.C."/>
            <person name="Myers E.W."/>
            <person name="Teeling E.C."/>
        </authorList>
    </citation>
    <scope>NUCLEOTIDE SEQUENCE [LARGE SCALE GENOMIC DNA]</scope>
    <source>
        <strain evidence="10">Bat1K_MPI-CBG_1</strain>
    </source>
</reference>
<dbReference type="PANTHER" id="PTHR12947:SF7">
    <property type="entry name" value="AMSH-LIKE PROTEASE"/>
    <property type="match status" value="1"/>
</dbReference>
<dbReference type="GO" id="GO:0061578">
    <property type="term" value="F:K63-linked deubiquitinase activity"/>
    <property type="evidence" value="ECO:0007669"/>
    <property type="project" value="InterPro"/>
</dbReference>
<dbReference type="GO" id="GO:0005768">
    <property type="term" value="C:endosome"/>
    <property type="evidence" value="ECO:0007669"/>
    <property type="project" value="TreeGrafter"/>
</dbReference>
<dbReference type="FunFam" id="1.20.58.80:FF:000034">
    <property type="entry name" value="STAM binding protein like 1"/>
    <property type="match status" value="1"/>
</dbReference>
<proteinExistence type="inferred from homology"/>
<keyword evidence="6" id="KW-0378">Hydrolase</keyword>
<organism evidence="10 11">
    <name type="scientific">Phyllostomus discolor</name>
    <name type="common">pale spear-nosed bat</name>
    <dbReference type="NCBI Taxonomy" id="89673"/>
    <lineage>
        <taxon>Eukaryota</taxon>
        <taxon>Metazoa</taxon>
        <taxon>Chordata</taxon>
        <taxon>Craniata</taxon>
        <taxon>Vertebrata</taxon>
        <taxon>Euteleostomi</taxon>
        <taxon>Mammalia</taxon>
        <taxon>Eutheria</taxon>
        <taxon>Laurasiatheria</taxon>
        <taxon>Chiroptera</taxon>
        <taxon>Yangochiroptera</taxon>
        <taxon>Phyllostomidae</taxon>
        <taxon>Phyllostominae</taxon>
        <taxon>Phyllostomus</taxon>
    </lineage>
</organism>
<dbReference type="Pfam" id="PF08969">
    <property type="entry name" value="USP8_dimer"/>
    <property type="match status" value="1"/>
</dbReference>
<evidence type="ECO:0000259" key="9">
    <source>
        <dbReference type="PROSITE" id="PS50249"/>
    </source>
</evidence>
<evidence type="ECO:0000313" key="11">
    <source>
        <dbReference type="Proteomes" id="UP000664940"/>
    </source>
</evidence>
<protein>
    <submittedName>
        <fullName evidence="10">STAM binding protein like 1</fullName>
    </submittedName>
</protein>
<keyword evidence="8" id="KW-0482">Metalloprotease</keyword>
<evidence type="ECO:0000313" key="10">
    <source>
        <dbReference type="EMBL" id="KAF6111668.1"/>
    </source>
</evidence>
<comment type="caution">
    <text evidence="10">The sequence shown here is derived from an EMBL/GenBank/DDBJ whole genome shotgun (WGS) entry which is preliminary data.</text>
</comment>
<comment type="similarity">
    <text evidence="2">Belongs to the peptidase M67C family.</text>
</comment>
<dbReference type="GO" id="GO:0140492">
    <property type="term" value="F:metal-dependent deubiquitinase activity"/>
    <property type="evidence" value="ECO:0007669"/>
    <property type="project" value="InterPro"/>
</dbReference>
<dbReference type="FunFam" id="3.40.140.10:FF:000010">
    <property type="entry name" value="AMSH-like protease isoform X1"/>
    <property type="match status" value="1"/>
</dbReference>
<dbReference type="Gene3D" id="3.40.140.10">
    <property type="entry name" value="Cytidine Deaminase, domain 2"/>
    <property type="match status" value="1"/>
</dbReference>
<dbReference type="Pfam" id="PF01398">
    <property type="entry name" value="JAB"/>
    <property type="match status" value="1"/>
</dbReference>
<keyword evidence="3" id="KW-0645">Protease</keyword>
<dbReference type="SUPFAM" id="SSF140856">
    <property type="entry name" value="USP8 N-terminal domain-like"/>
    <property type="match status" value="1"/>
</dbReference>
<feature type="domain" description="MPN" evidence="9">
    <location>
        <begin position="241"/>
        <end position="369"/>
    </location>
</feature>
<keyword evidence="7" id="KW-0862">Zinc</keyword>
<dbReference type="SMART" id="SM00232">
    <property type="entry name" value="JAB_MPN"/>
    <property type="match status" value="1"/>
</dbReference>
<dbReference type="Proteomes" id="UP000664940">
    <property type="component" value="Unassembled WGS sequence"/>
</dbReference>